<dbReference type="InterPro" id="IPR051681">
    <property type="entry name" value="Ser/Thr_Kinases-Pseudokinases"/>
</dbReference>
<dbReference type="PROSITE" id="PS00108">
    <property type="entry name" value="PROTEIN_KINASE_ST"/>
    <property type="match status" value="1"/>
</dbReference>
<dbReference type="InterPro" id="IPR001245">
    <property type="entry name" value="Ser-Thr/Tyr_kinase_cat_dom"/>
</dbReference>
<dbReference type="PANTHER" id="PTHR44329">
    <property type="entry name" value="SERINE/THREONINE-PROTEIN KINASE TNNI3K-RELATED"/>
    <property type="match status" value="1"/>
</dbReference>
<dbReference type="Gene3D" id="1.10.510.10">
    <property type="entry name" value="Transferase(Phosphotransferase) domain 1"/>
    <property type="match status" value="1"/>
</dbReference>
<evidence type="ECO:0000313" key="7">
    <source>
        <dbReference type="Proteomes" id="UP001497512"/>
    </source>
</evidence>
<evidence type="ECO:0000256" key="2">
    <source>
        <dbReference type="ARBA" id="ARBA00022741"/>
    </source>
</evidence>
<evidence type="ECO:0000256" key="4">
    <source>
        <dbReference type="ARBA" id="ARBA00022840"/>
    </source>
</evidence>
<dbReference type="Proteomes" id="UP001497512">
    <property type="component" value="Chromosome 13"/>
</dbReference>
<reference evidence="6" key="1">
    <citation type="submission" date="2024-02" db="EMBL/GenBank/DDBJ databases">
        <authorList>
            <consortium name="ELIXIR-Norway"/>
            <consortium name="Elixir Norway"/>
        </authorList>
    </citation>
    <scope>NUCLEOTIDE SEQUENCE</scope>
</reference>
<keyword evidence="1" id="KW-0808">Transferase</keyword>
<sequence>MSSSPGAAVGPLPGRRLHAFVVIPKLRLLRCHRFPAFFCSTSCLLNPFLLRNYACRSSCSSHHGPQRGVLLRLSHACFFIGSQAAAIPAPLILNAMDASCSSKYCACVGSELQAEEDPNLGELTQQTYYGSAPEYLWSELAKPEEDPAARLVQETDKYEDQRLRHLLELTSIDPSQLEIVESIAEGGQAHVYLAKYTRWPGVSKEDVVVKRYRGRLGVRAVHELRRRIELVESESDDLWLCRLIGLSEDNITGEVSVVMDAYRGDLRNLIDKRMDYLKSRMRSNMQDDDATQMMMMPFPYNSTLHIMERIALGMDNLCKMGIIHRDLKASNIFVSPVERTKEGRLRIHNSRKVELKEDLAYDRFFVYVGDYESSDSVLGTGFWRPPEVLKSMKEDIRPAYTTAADVYGFGMVCYELLTGHIPFQCEGVRRADYDAVLSGRRPKLPDYLSPRMTQLLLKCWHHDPCQRPTWDEIKQTILTEHDRTKGCSC</sequence>
<dbReference type="InterPro" id="IPR008271">
    <property type="entry name" value="Ser/Thr_kinase_AS"/>
</dbReference>
<proteinExistence type="predicted"/>
<dbReference type="SUPFAM" id="SSF56112">
    <property type="entry name" value="Protein kinase-like (PK-like)"/>
    <property type="match status" value="1"/>
</dbReference>
<dbReference type="EMBL" id="OZ019905">
    <property type="protein sequence ID" value="CAK9202670.1"/>
    <property type="molecule type" value="Genomic_DNA"/>
</dbReference>
<keyword evidence="2" id="KW-0547">Nucleotide-binding</keyword>
<evidence type="ECO:0000313" key="6">
    <source>
        <dbReference type="EMBL" id="CAK9202670.1"/>
    </source>
</evidence>
<evidence type="ECO:0000256" key="3">
    <source>
        <dbReference type="ARBA" id="ARBA00022777"/>
    </source>
</evidence>
<protein>
    <recommendedName>
        <fullName evidence="5">Protein kinase domain-containing protein</fullName>
    </recommendedName>
</protein>
<accession>A0ABP0TRD4</accession>
<organism evidence="6 7">
    <name type="scientific">Sphagnum troendelagicum</name>
    <dbReference type="NCBI Taxonomy" id="128251"/>
    <lineage>
        <taxon>Eukaryota</taxon>
        <taxon>Viridiplantae</taxon>
        <taxon>Streptophyta</taxon>
        <taxon>Embryophyta</taxon>
        <taxon>Bryophyta</taxon>
        <taxon>Sphagnophytina</taxon>
        <taxon>Sphagnopsida</taxon>
        <taxon>Sphagnales</taxon>
        <taxon>Sphagnaceae</taxon>
        <taxon>Sphagnum</taxon>
    </lineage>
</organism>
<keyword evidence="3" id="KW-0418">Kinase</keyword>
<evidence type="ECO:0000256" key="1">
    <source>
        <dbReference type="ARBA" id="ARBA00022679"/>
    </source>
</evidence>
<name>A0ABP0TRD4_9BRYO</name>
<keyword evidence="4" id="KW-0067">ATP-binding</keyword>
<feature type="domain" description="Protein kinase" evidence="5">
    <location>
        <begin position="177"/>
        <end position="478"/>
    </location>
</feature>
<dbReference type="PANTHER" id="PTHR44329:SF288">
    <property type="entry name" value="MITOGEN-ACTIVATED PROTEIN KINASE KINASE KINASE 20"/>
    <property type="match status" value="1"/>
</dbReference>
<dbReference type="InterPro" id="IPR000719">
    <property type="entry name" value="Prot_kinase_dom"/>
</dbReference>
<dbReference type="Pfam" id="PF07714">
    <property type="entry name" value="PK_Tyr_Ser-Thr"/>
    <property type="match status" value="1"/>
</dbReference>
<dbReference type="PROSITE" id="PS50011">
    <property type="entry name" value="PROTEIN_KINASE_DOM"/>
    <property type="match status" value="1"/>
</dbReference>
<evidence type="ECO:0000259" key="5">
    <source>
        <dbReference type="PROSITE" id="PS50011"/>
    </source>
</evidence>
<gene>
    <name evidence="6" type="ORF">CSSPTR1EN2_LOCUS6523</name>
</gene>
<keyword evidence="7" id="KW-1185">Reference proteome</keyword>
<dbReference type="SMART" id="SM00220">
    <property type="entry name" value="S_TKc"/>
    <property type="match status" value="1"/>
</dbReference>
<dbReference type="InterPro" id="IPR011009">
    <property type="entry name" value="Kinase-like_dom_sf"/>
</dbReference>